<organism evidence="3 4">
    <name type="scientific">Faecalicatena fissicatena</name>
    <dbReference type="NCBI Taxonomy" id="290055"/>
    <lineage>
        <taxon>Bacteria</taxon>
        <taxon>Bacillati</taxon>
        <taxon>Bacillota</taxon>
        <taxon>Clostridia</taxon>
        <taxon>Lachnospirales</taxon>
        <taxon>Lachnospiraceae</taxon>
        <taxon>Faecalicatena</taxon>
    </lineage>
</organism>
<gene>
    <name evidence="3" type="ORF">H7U36_03745</name>
</gene>
<dbReference type="InterPro" id="IPR002347">
    <property type="entry name" value="SDR_fam"/>
</dbReference>
<reference evidence="3 4" key="1">
    <citation type="journal article" date="2021" name="Sci. Rep.">
        <title>The distribution of antibiotic resistance genes in chicken gut microbiota commensals.</title>
        <authorList>
            <person name="Juricova H."/>
            <person name="Matiasovicova J."/>
            <person name="Kubasova T."/>
            <person name="Cejkova D."/>
            <person name="Rychlik I."/>
        </authorList>
    </citation>
    <scope>NUCLEOTIDE SEQUENCE [LARGE SCALE GENOMIC DNA]</scope>
    <source>
        <strain evidence="3 4">An773</strain>
    </source>
</reference>
<comment type="similarity">
    <text evidence="1">Belongs to the short-chain dehydrogenases/reductases (SDR) family.</text>
</comment>
<dbReference type="Proteomes" id="UP000716906">
    <property type="component" value="Unassembled WGS sequence"/>
</dbReference>
<comment type="caution">
    <text evidence="3">The sequence shown here is derived from an EMBL/GenBank/DDBJ whole genome shotgun (WGS) entry which is preliminary data.</text>
</comment>
<dbReference type="PROSITE" id="PS00061">
    <property type="entry name" value="ADH_SHORT"/>
    <property type="match status" value="1"/>
</dbReference>
<accession>A0ABS2E6H6</accession>
<sequence length="257" mass="27786">MRDIFSLQGKKAVVIGGTKGLGKEMAKALSQAGAVVVIASRNEQECEEQSKKLQNETEKTVYGIVGDISTCAGARQIICKAEDKLGGIDILVNSAGINIRKPSMDYTEQDWDEVQNVQLKGPFFTCQTAAKAMVENNVKGRIINIASINAKIIARPDIVSYVAAKGAVMQMTKALAVEWAAYGITVNSIAPGFFETEMTKVLFEDKKISRKLLEHIPVGRFGNPMTDLAGIVVYFASDASQYTTGQMICIDGGYTCV</sequence>
<proteinExistence type="inferred from homology"/>
<dbReference type="RefSeq" id="WP_191493163.1">
    <property type="nucleotide sequence ID" value="NZ_JACLYY010000003.1"/>
</dbReference>
<evidence type="ECO:0000256" key="2">
    <source>
        <dbReference type="ARBA" id="ARBA00023002"/>
    </source>
</evidence>
<evidence type="ECO:0000313" key="4">
    <source>
        <dbReference type="Proteomes" id="UP000716906"/>
    </source>
</evidence>
<dbReference type="PRINTS" id="PR00081">
    <property type="entry name" value="GDHRDH"/>
</dbReference>
<dbReference type="EMBL" id="JACLYY010000003">
    <property type="protein sequence ID" value="MBM6737220.1"/>
    <property type="molecule type" value="Genomic_DNA"/>
</dbReference>
<dbReference type="PRINTS" id="PR00080">
    <property type="entry name" value="SDRFAMILY"/>
</dbReference>
<dbReference type="SUPFAM" id="SSF51735">
    <property type="entry name" value="NAD(P)-binding Rossmann-fold domains"/>
    <property type="match status" value="1"/>
</dbReference>
<dbReference type="InterPro" id="IPR020904">
    <property type="entry name" value="Sc_DH/Rdtase_CS"/>
</dbReference>
<evidence type="ECO:0000256" key="1">
    <source>
        <dbReference type="ARBA" id="ARBA00006484"/>
    </source>
</evidence>
<dbReference type="Pfam" id="PF13561">
    <property type="entry name" value="adh_short_C2"/>
    <property type="match status" value="1"/>
</dbReference>
<dbReference type="InterPro" id="IPR036291">
    <property type="entry name" value="NAD(P)-bd_dom_sf"/>
</dbReference>
<dbReference type="PANTHER" id="PTHR42760:SF5">
    <property type="entry name" value="2-DEHYDRO-3-DEOXY-D-GLUCONATE 5-DEHYDROGENASE"/>
    <property type="match status" value="1"/>
</dbReference>
<evidence type="ECO:0000313" key="3">
    <source>
        <dbReference type="EMBL" id="MBM6737220.1"/>
    </source>
</evidence>
<protein>
    <submittedName>
        <fullName evidence="3">SDR family oxidoreductase</fullName>
    </submittedName>
</protein>
<name>A0ABS2E6H6_9FIRM</name>
<keyword evidence="4" id="KW-1185">Reference proteome</keyword>
<dbReference type="Gene3D" id="3.40.50.720">
    <property type="entry name" value="NAD(P)-binding Rossmann-like Domain"/>
    <property type="match status" value="1"/>
</dbReference>
<dbReference type="PANTHER" id="PTHR42760">
    <property type="entry name" value="SHORT-CHAIN DEHYDROGENASES/REDUCTASES FAMILY MEMBER"/>
    <property type="match status" value="1"/>
</dbReference>
<keyword evidence="2" id="KW-0560">Oxidoreductase</keyword>